<accession>A0A835XZR3</accession>
<name>A0A835XZR3_9CHLO</name>
<gene>
    <name evidence="1" type="ORF">HYH03_008400</name>
</gene>
<dbReference type="OrthoDB" id="534632at2759"/>
<sequence>MDDLTFRKQQLQSYPGYTKTEGLEVDFPEGGEIRYLALMGRHGSPGGSLGTLEAHEQGGRFGVSLSLSDTRGGLEGPVYCDVSLAVYCIGNSGASHASLDMLHSDHAYPISRPGQFGCINAIAPDGWGGLCVAAGRTIHLLDIATANTTTLLGAEAPRSGGGWQALGFDHSNRTLWAATSSAVCRVSTEGRGGVELVAGSWEEKDSLDGRGKVARFADISALLPVSGGRLLIADGQALCCLHAGGAVTTLLPDCFGTGRVRQLSHLPTGELGAVMEDGGLVVISGGDFELKPEEWRLSTCPFVSPDTLLRTSEGQRGGKGPHVAGRGQELGLVVRRKLLGGHCGKGRGGWEGA</sequence>
<dbReference type="EMBL" id="JAEHOE010000038">
    <property type="protein sequence ID" value="KAG2493263.1"/>
    <property type="molecule type" value="Genomic_DNA"/>
</dbReference>
<protein>
    <submittedName>
        <fullName evidence="1">Uncharacterized protein</fullName>
    </submittedName>
</protein>
<organism evidence="1 2">
    <name type="scientific">Edaphochlamys debaryana</name>
    <dbReference type="NCBI Taxonomy" id="47281"/>
    <lineage>
        <taxon>Eukaryota</taxon>
        <taxon>Viridiplantae</taxon>
        <taxon>Chlorophyta</taxon>
        <taxon>core chlorophytes</taxon>
        <taxon>Chlorophyceae</taxon>
        <taxon>CS clade</taxon>
        <taxon>Chlamydomonadales</taxon>
        <taxon>Chlamydomonadales incertae sedis</taxon>
        <taxon>Edaphochlamys</taxon>
    </lineage>
</organism>
<dbReference type="AlphaFoldDB" id="A0A835XZR3"/>
<evidence type="ECO:0000313" key="1">
    <source>
        <dbReference type="EMBL" id="KAG2493263.1"/>
    </source>
</evidence>
<dbReference type="Proteomes" id="UP000612055">
    <property type="component" value="Unassembled WGS sequence"/>
</dbReference>
<proteinExistence type="predicted"/>
<dbReference type="SUPFAM" id="SSF63829">
    <property type="entry name" value="Calcium-dependent phosphotriesterase"/>
    <property type="match status" value="1"/>
</dbReference>
<comment type="caution">
    <text evidence="1">The sequence shown here is derived from an EMBL/GenBank/DDBJ whole genome shotgun (WGS) entry which is preliminary data.</text>
</comment>
<keyword evidence="2" id="KW-1185">Reference proteome</keyword>
<reference evidence="1" key="1">
    <citation type="journal article" date="2020" name="bioRxiv">
        <title>Comparative genomics of Chlamydomonas.</title>
        <authorList>
            <person name="Craig R.J."/>
            <person name="Hasan A.R."/>
            <person name="Ness R.W."/>
            <person name="Keightley P.D."/>
        </authorList>
    </citation>
    <scope>NUCLEOTIDE SEQUENCE</scope>
    <source>
        <strain evidence="1">CCAP 11/70</strain>
    </source>
</reference>
<evidence type="ECO:0000313" key="2">
    <source>
        <dbReference type="Proteomes" id="UP000612055"/>
    </source>
</evidence>